<reference evidence="1 2" key="1">
    <citation type="submission" date="2017-01" db="EMBL/GenBank/DDBJ databases">
        <authorList>
            <consortium name="Pathogen Informatics"/>
        </authorList>
    </citation>
    <scope>NUCLEOTIDE SEQUENCE [LARGE SCALE GENOMIC DNA]</scope>
    <source>
        <strain evidence="1 2">3626STDY6095480</strain>
    </source>
</reference>
<accession>A0ABD7MN19</accession>
<dbReference type="AlphaFoldDB" id="A0ABD7MN19"/>
<protein>
    <submittedName>
        <fullName evidence="1">Uncharacterized protein</fullName>
    </submittedName>
</protein>
<evidence type="ECO:0000313" key="2">
    <source>
        <dbReference type="Proteomes" id="UP000187717"/>
    </source>
</evidence>
<comment type="caution">
    <text evidence="1">The sequence shown here is derived from an EMBL/GenBank/DDBJ whole genome shotgun (WGS) entry which is preliminary data.</text>
</comment>
<gene>
    <name evidence="1" type="ORF">SAMEA3356023_04551</name>
</gene>
<proteinExistence type="predicted"/>
<organism evidence="1 2">
    <name type="scientific">Shigella sonnei</name>
    <dbReference type="NCBI Taxonomy" id="624"/>
    <lineage>
        <taxon>Bacteria</taxon>
        <taxon>Pseudomonadati</taxon>
        <taxon>Pseudomonadota</taxon>
        <taxon>Gammaproteobacteria</taxon>
        <taxon>Enterobacterales</taxon>
        <taxon>Enterobacteriaceae</taxon>
        <taxon>Shigella</taxon>
    </lineage>
</organism>
<name>A0ABD7MN19_SHISO</name>
<sequence length="78" mass="8142">MLHHQIEPVAQNVGAFFGGERTPGGQGAVGGVDSGAGFISAHFRHATQLVAVRRIGDVDDPAIVGVQPFPVNQRLLAE</sequence>
<dbReference type="Proteomes" id="UP000187717">
    <property type="component" value="Unassembled WGS sequence"/>
</dbReference>
<evidence type="ECO:0000313" key="1">
    <source>
        <dbReference type="EMBL" id="SJE62070.1"/>
    </source>
</evidence>
<dbReference type="EMBL" id="FTXV01000233">
    <property type="protein sequence ID" value="SJE62070.1"/>
    <property type="molecule type" value="Genomic_DNA"/>
</dbReference>